<feature type="region of interest" description="Disordered" evidence="3">
    <location>
        <begin position="240"/>
        <end position="269"/>
    </location>
</feature>
<accession>A0A7M2WYS9</accession>
<evidence type="ECO:0000256" key="1">
    <source>
        <dbReference type="ARBA" id="ARBA00008779"/>
    </source>
</evidence>
<feature type="region of interest" description="Disordered" evidence="3">
    <location>
        <begin position="407"/>
        <end position="429"/>
    </location>
</feature>
<dbReference type="Proteomes" id="UP000593765">
    <property type="component" value="Chromosome"/>
</dbReference>
<dbReference type="AlphaFoldDB" id="A0A7M2WYS9"/>
<dbReference type="GO" id="GO:0004065">
    <property type="term" value="F:arylsulfatase activity"/>
    <property type="evidence" value="ECO:0007669"/>
    <property type="project" value="TreeGrafter"/>
</dbReference>
<gene>
    <name evidence="5" type="ORF">IPV69_04230</name>
</gene>
<dbReference type="EMBL" id="CP063458">
    <property type="protein sequence ID" value="QOV90579.1"/>
    <property type="molecule type" value="Genomic_DNA"/>
</dbReference>
<feature type="domain" description="Sulfatase N-terminal" evidence="4">
    <location>
        <begin position="6"/>
        <end position="306"/>
    </location>
</feature>
<dbReference type="InterPro" id="IPR017850">
    <property type="entry name" value="Alkaline_phosphatase_core_sf"/>
</dbReference>
<reference evidence="5 6" key="1">
    <citation type="submission" date="2020-10" db="EMBL/GenBank/DDBJ databases">
        <title>Wide distribution of Phycisphaera-like planctomycetes from WD2101 soil group in peatlands and genome analysis of the first cultivated representative.</title>
        <authorList>
            <person name="Dedysh S.N."/>
            <person name="Beletsky A.V."/>
            <person name="Ivanova A."/>
            <person name="Kulichevskaya I.S."/>
            <person name="Suzina N.E."/>
            <person name="Philippov D.A."/>
            <person name="Rakitin A.L."/>
            <person name="Mardanov A.V."/>
            <person name="Ravin N.V."/>
        </authorList>
    </citation>
    <scope>NUCLEOTIDE SEQUENCE [LARGE SCALE GENOMIC DNA]</scope>
    <source>
        <strain evidence="5 6">M1803</strain>
    </source>
</reference>
<evidence type="ECO:0000313" key="6">
    <source>
        <dbReference type="Proteomes" id="UP000593765"/>
    </source>
</evidence>
<organism evidence="5 6">
    <name type="scientific">Humisphaera borealis</name>
    <dbReference type="NCBI Taxonomy" id="2807512"/>
    <lineage>
        <taxon>Bacteria</taxon>
        <taxon>Pseudomonadati</taxon>
        <taxon>Planctomycetota</taxon>
        <taxon>Phycisphaerae</taxon>
        <taxon>Tepidisphaerales</taxon>
        <taxon>Tepidisphaeraceae</taxon>
        <taxon>Humisphaera</taxon>
    </lineage>
</organism>
<comment type="similarity">
    <text evidence="1">Belongs to the sulfatase family.</text>
</comment>
<dbReference type="SUPFAM" id="SSF53649">
    <property type="entry name" value="Alkaline phosphatase-like"/>
    <property type="match status" value="1"/>
</dbReference>
<keyword evidence="6" id="KW-1185">Reference proteome</keyword>
<dbReference type="CDD" id="cd16151">
    <property type="entry name" value="sulfatase_like"/>
    <property type="match status" value="1"/>
</dbReference>
<keyword evidence="2 5" id="KW-0378">Hydrolase</keyword>
<proteinExistence type="inferred from homology"/>
<dbReference type="InterPro" id="IPR000917">
    <property type="entry name" value="Sulfatase_N"/>
</dbReference>
<evidence type="ECO:0000313" key="5">
    <source>
        <dbReference type="EMBL" id="QOV90579.1"/>
    </source>
</evidence>
<evidence type="ECO:0000256" key="3">
    <source>
        <dbReference type="SAM" id="MobiDB-lite"/>
    </source>
</evidence>
<evidence type="ECO:0000259" key="4">
    <source>
        <dbReference type="Pfam" id="PF00884"/>
    </source>
</evidence>
<dbReference type="InterPro" id="IPR050738">
    <property type="entry name" value="Sulfatase"/>
</dbReference>
<protein>
    <submittedName>
        <fullName evidence="5">Sulfatase-like hydrolase/transferase</fullName>
    </submittedName>
</protein>
<evidence type="ECO:0000256" key="2">
    <source>
        <dbReference type="ARBA" id="ARBA00022801"/>
    </source>
</evidence>
<sequence length="429" mass="47323">MPVSCPNIIVILADDLGYECIGANGGKSYQTPHLDRIASTGVRFEHCYAQPNCTPTRVQMMTGMSNVRNYVDFGSLEKSQTTFGHLFRDTGYATCIAGKWQLGSKDPSLPRHFGFDEHCLWSMLGRGERYANPSLSVNGEFNTFAGKYGPDVCQEFVVDFIRRNRSKPFLVYYPMILTHGHYEATPDSKDYGQPGAQAKAANQQHFADMVAYMDKQIGNLTKELEALGLRENTLILFSGDNGTGRGATSTLEDGSEQDGEKGSTTRGGMHVPLIASWPGKMKPGTVCLDLVDMTDFLPTICEAAGVSVPKTLTLDGRSFLPQVRGEKGQPRDWIYSYWVPLRASQTKHVGTRGAVEQAFDQHFKLYSTGKFFDLDHDVEEKSPRRVADLQGDAAAAARKLQAALEQFKDARPASLSPPTVPGERNKKTK</sequence>
<dbReference type="PANTHER" id="PTHR42693">
    <property type="entry name" value="ARYLSULFATASE FAMILY MEMBER"/>
    <property type="match status" value="1"/>
</dbReference>
<dbReference type="Pfam" id="PF00884">
    <property type="entry name" value="Sulfatase"/>
    <property type="match status" value="1"/>
</dbReference>
<dbReference type="KEGG" id="hbs:IPV69_04230"/>
<name>A0A7M2WYS9_9BACT</name>
<dbReference type="PANTHER" id="PTHR42693:SF53">
    <property type="entry name" value="ENDO-4-O-SULFATASE"/>
    <property type="match status" value="1"/>
</dbReference>
<dbReference type="Gene3D" id="3.40.720.10">
    <property type="entry name" value="Alkaline Phosphatase, subunit A"/>
    <property type="match status" value="1"/>
</dbReference>